<proteinExistence type="predicted"/>
<reference evidence="2 3" key="1">
    <citation type="journal article" date="2024" name="Commun. Biol.">
        <title>Comparative genomic analysis of thermophilic fungi reveals convergent evolutionary adaptations and gene losses.</title>
        <authorList>
            <person name="Steindorff A.S."/>
            <person name="Aguilar-Pontes M.V."/>
            <person name="Robinson A.J."/>
            <person name="Andreopoulos B."/>
            <person name="LaButti K."/>
            <person name="Kuo A."/>
            <person name="Mondo S."/>
            <person name="Riley R."/>
            <person name="Otillar R."/>
            <person name="Haridas S."/>
            <person name="Lipzen A."/>
            <person name="Grimwood J."/>
            <person name="Schmutz J."/>
            <person name="Clum A."/>
            <person name="Reid I.D."/>
            <person name="Moisan M.C."/>
            <person name="Butler G."/>
            <person name="Nguyen T.T.M."/>
            <person name="Dewar K."/>
            <person name="Conant G."/>
            <person name="Drula E."/>
            <person name="Henrissat B."/>
            <person name="Hansel C."/>
            <person name="Singer S."/>
            <person name="Hutchinson M.I."/>
            <person name="de Vries R.P."/>
            <person name="Natvig D.O."/>
            <person name="Powell A.J."/>
            <person name="Tsang A."/>
            <person name="Grigoriev I.V."/>
        </authorList>
    </citation>
    <scope>NUCLEOTIDE SEQUENCE [LARGE SCALE GENOMIC DNA]</scope>
    <source>
        <strain evidence="2 3">CBS 494.80</strain>
    </source>
</reference>
<evidence type="ECO:0000313" key="3">
    <source>
        <dbReference type="Proteomes" id="UP001595075"/>
    </source>
</evidence>
<dbReference type="InterPro" id="IPR021054">
    <property type="entry name" value="Cell_wall_mannoprotein_1"/>
</dbReference>
<keyword evidence="1" id="KW-0732">Signal</keyword>
<dbReference type="PANTHER" id="PTHR38123">
    <property type="entry name" value="CELL WALL SERINE-THREONINE-RICH GALACTOMANNOPROTEIN MP1 (AFU_ORTHOLOGUE AFUA_4G03240)"/>
    <property type="match status" value="1"/>
</dbReference>
<protein>
    <submittedName>
        <fullName evidence="2">Uncharacterized protein</fullName>
    </submittedName>
</protein>
<accession>A0ABR4BXL8</accession>
<name>A0ABR4BXL8_9HELO</name>
<sequence>MLAIKYLLVLIPATFALITKRDFGTIVNDMANIDSKGKSLATTLQSWSSSNGAGIFGAIPILMASNALESAIRTATTHAEQSSQLTEEQSASLGALIKTLKTDTSGLLAAMKAKKPDFAGVGALPIARNSISSLTDAQDKYSTSLINVTPAVNKMKGEQDKADFDAFFKDAADYYRE</sequence>
<comment type="caution">
    <text evidence="2">The sequence shown here is derived from an EMBL/GenBank/DDBJ whole genome shotgun (WGS) entry which is preliminary data.</text>
</comment>
<feature type="signal peptide" evidence="1">
    <location>
        <begin position="1"/>
        <end position="16"/>
    </location>
</feature>
<evidence type="ECO:0000256" key="1">
    <source>
        <dbReference type="SAM" id="SignalP"/>
    </source>
</evidence>
<keyword evidence="3" id="KW-1185">Reference proteome</keyword>
<dbReference type="PANTHER" id="PTHR38123:SF1">
    <property type="entry name" value="HYDROPHOBIC SURFACE BINDING PROTEIN"/>
    <property type="match status" value="1"/>
</dbReference>
<dbReference type="Gene3D" id="1.20.1280.140">
    <property type="match status" value="1"/>
</dbReference>
<dbReference type="EMBL" id="JAZHXI010000017">
    <property type="protein sequence ID" value="KAL2062400.1"/>
    <property type="molecule type" value="Genomic_DNA"/>
</dbReference>
<dbReference type="Proteomes" id="UP001595075">
    <property type="component" value="Unassembled WGS sequence"/>
</dbReference>
<evidence type="ECO:0000313" key="2">
    <source>
        <dbReference type="EMBL" id="KAL2062400.1"/>
    </source>
</evidence>
<dbReference type="Pfam" id="PF12296">
    <property type="entry name" value="HsbA"/>
    <property type="match status" value="1"/>
</dbReference>
<feature type="chain" id="PRO_5046774273" evidence="1">
    <location>
        <begin position="17"/>
        <end position="177"/>
    </location>
</feature>
<gene>
    <name evidence="2" type="ORF">VTL71DRAFT_6666</name>
</gene>
<organism evidence="2 3">
    <name type="scientific">Oculimacula yallundae</name>
    <dbReference type="NCBI Taxonomy" id="86028"/>
    <lineage>
        <taxon>Eukaryota</taxon>
        <taxon>Fungi</taxon>
        <taxon>Dikarya</taxon>
        <taxon>Ascomycota</taxon>
        <taxon>Pezizomycotina</taxon>
        <taxon>Leotiomycetes</taxon>
        <taxon>Helotiales</taxon>
        <taxon>Ploettnerulaceae</taxon>
        <taxon>Oculimacula</taxon>
    </lineage>
</organism>